<keyword evidence="2" id="KW-1185">Reference proteome</keyword>
<evidence type="ECO:0000313" key="2">
    <source>
        <dbReference type="Proteomes" id="UP001519460"/>
    </source>
</evidence>
<evidence type="ECO:0000313" key="1">
    <source>
        <dbReference type="EMBL" id="KAK7483869.1"/>
    </source>
</evidence>
<protein>
    <submittedName>
        <fullName evidence="1">Uncharacterized protein</fullName>
    </submittedName>
</protein>
<dbReference type="AlphaFoldDB" id="A0ABD0K9T1"/>
<organism evidence="1 2">
    <name type="scientific">Batillaria attramentaria</name>
    <dbReference type="NCBI Taxonomy" id="370345"/>
    <lineage>
        <taxon>Eukaryota</taxon>
        <taxon>Metazoa</taxon>
        <taxon>Spiralia</taxon>
        <taxon>Lophotrochozoa</taxon>
        <taxon>Mollusca</taxon>
        <taxon>Gastropoda</taxon>
        <taxon>Caenogastropoda</taxon>
        <taxon>Sorbeoconcha</taxon>
        <taxon>Cerithioidea</taxon>
        <taxon>Batillariidae</taxon>
        <taxon>Batillaria</taxon>
    </lineage>
</organism>
<proteinExistence type="predicted"/>
<reference evidence="1 2" key="1">
    <citation type="journal article" date="2023" name="Sci. Data">
        <title>Genome assembly of the Korean intertidal mud-creeper Batillaria attramentaria.</title>
        <authorList>
            <person name="Patra A.K."/>
            <person name="Ho P.T."/>
            <person name="Jun S."/>
            <person name="Lee S.J."/>
            <person name="Kim Y."/>
            <person name="Won Y.J."/>
        </authorList>
    </citation>
    <scope>NUCLEOTIDE SEQUENCE [LARGE SCALE GENOMIC DNA]</scope>
    <source>
        <strain evidence="1">Wonlab-2016</strain>
    </source>
</reference>
<comment type="caution">
    <text evidence="1">The sequence shown here is derived from an EMBL/GenBank/DDBJ whole genome shotgun (WGS) entry which is preliminary data.</text>
</comment>
<feature type="non-terminal residue" evidence="1">
    <location>
        <position position="63"/>
    </location>
</feature>
<sequence>MTDVYEFGPDQFLQHVRHKHQTEVYTYGFLPVNTFILLYFDSIHVNNGIVTARQTDTRYVAGA</sequence>
<name>A0ABD0K9T1_9CAEN</name>
<accession>A0ABD0K9T1</accession>
<gene>
    <name evidence="1" type="ORF">BaRGS_00024886</name>
</gene>
<dbReference type="Proteomes" id="UP001519460">
    <property type="component" value="Unassembled WGS sequence"/>
</dbReference>
<dbReference type="EMBL" id="JACVVK020000219">
    <property type="protein sequence ID" value="KAK7483869.1"/>
    <property type="molecule type" value="Genomic_DNA"/>
</dbReference>